<evidence type="ECO:0000313" key="3">
    <source>
        <dbReference type="Proteomes" id="UP000309488"/>
    </source>
</evidence>
<feature type="transmembrane region" description="Helical" evidence="1">
    <location>
        <begin position="5"/>
        <end position="23"/>
    </location>
</feature>
<evidence type="ECO:0000313" key="2">
    <source>
        <dbReference type="EMBL" id="TKC10630.1"/>
    </source>
</evidence>
<evidence type="ECO:0000256" key="1">
    <source>
        <dbReference type="SAM" id="Phobius"/>
    </source>
</evidence>
<gene>
    <name evidence="2" type="ORF">FA048_10660</name>
</gene>
<sequence>MRRIYITLAVLLIGMIGMAYLYFSNLNTETNPNDLSLNAATANSAIVFSFENDKSFYEILSGQDLFQLILGENKAKQFKSLKENLAHQNEISAALSGQKIYISFLPETAGKVDFLISTQLKPKTDPLKILNGLNVKTTINKVANVYQITFADSTNCFVGIKDMLVLISNAPAPIESLFKEKNNNDIAFSNYVKANSRYNKNTLANLYLNYNKAPQLLKSILNSNLTGELSLFNKQSTYAALSYNYSTEKILFNGTTTINEANNYYKLFTSLAEQKIIINTILPAKTANYAIYSINDYTKWYPKLTNWFAQKKQKDKIEKDIETINQKYRVDLGQILPKYFKNQFITFQLYTGEKFGAVALNNGEKLNQLLLDLSTEYASDIRIFKDPNIPYSFFGEPFKKFERPFYTIIDNYLIMANNASSIQAFINSYSNNDLLINNEDYINFNDQLSSSATICFYVNNKNSNLIFSRNLKMPFYKQYQSTNGFRDFDAFSYQLSGDNDKFLTNLLLYKKQEKAIVPDTLKANP</sequence>
<keyword evidence="1" id="KW-1133">Transmembrane helix</keyword>
<organism evidence="2 3">
    <name type="scientific">Pedobacter polaris</name>
    <dbReference type="NCBI Taxonomy" id="2571273"/>
    <lineage>
        <taxon>Bacteria</taxon>
        <taxon>Pseudomonadati</taxon>
        <taxon>Bacteroidota</taxon>
        <taxon>Sphingobacteriia</taxon>
        <taxon>Sphingobacteriales</taxon>
        <taxon>Sphingobacteriaceae</taxon>
        <taxon>Pedobacter</taxon>
    </lineage>
</organism>
<accession>A0A4U1CU37</accession>
<dbReference type="Proteomes" id="UP000309488">
    <property type="component" value="Unassembled WGS sequence"/>
</dbReference>
<keyword evidence="1" id="KW-0812">Transmembrane</keyword>
<evidence type="ECO:0008006" key="4">
    <source>
        <dbReference type="Google" id="ProtNLM"/>
    </source>
</evidence>
<dbReference type="AlphaFoldDB" id="A0A4U1CU37"/>
<keyword evidence="1" id="KW-0472">Membrane</keyword>
<reference evidence="2 3" key="1">
    <citation type="submission" date="2019-04" db="EMBL/GenBank/DDBJ databases">
        <title>Pedobacter sp. RP-3-22 sp. nov., isolated from Arctic soil.</title>
        <authorList>
            <person name="Dahal R.H."/>
            <person name="Kim D.-U."/>
        </authorList>
    </citation>
    <scope>NUCLEOTIDE SEQUENCE [LARGE SCALE GENOMIC DNA]</scope>
    <source>
        <strain evidence="2 3">RP-3-22</strain>
    </source>
</reference>
<protein>
    <recommendedName>
        <fullName evidence="4">DUF3352 domain-containing protein</fullName>
    </recommendedName>
</protein>
<name>A0A4U1CU37_9SPHI</name>
<keyword evidence="3" id="KW-1185">Reference proteome</keyword>
<dbReference type="OrthoDB" id="1093345at2"/>
<dbReference type="EMBL" id="SWBR01000002">
    <property type="protein sequence ID" value="TKC10630.1"/>
    <property type="molecule type" value="Genomic_DNA"/>
</dbReference>
<proteinExistence type="predicted"/>
<dbReference type="RefSeq" id="WP_136840649.1">
    <property type="nucleotide sequence ID" value="NZ_SWBR01000002.1"/>
</dbReference>
<comment type="caution">
    <text evidence="2">The sequence shown here is derived from an EMBL/GenBank/DDBJ whole genome shotgun (WGS) entry which is preliminary data.</text>
</comment>